<sequence length="75" mass="8931">MEDLFTKDKIFCEEIAYLNLRLTKTAREVLRMQMKQQEAKYESRASSTYFRTSVYLSELRFWPVFAPQSVLDANP</sequence>
<reference evidence="3" key="1">
    <citation type="submission" date="2016-06" db="UniProtKB">
        <authorList>
            <consortium name="WormBaseParasite"/>
        </authorList>
    </citation>
    <scope>IDENTIFICATION</scope>
</reference>
<evidence type="ECO:0000313" key="1">
    <source>
        <dbReference type="EMBL" id="VDP16154.1"/>
    </source>
</evidence>
<reference evidence="1 2" key="2">
    <citation type="submission" date="2018-11" db="EMBL/GenBank/DDBJ databases">
        <authorList>
            <consortium name="Pathogen Informatics"/>
        </authorList>
    </citation>
    <scope>NUCLEOTIDE SEQUENCE [LARGE SCALE GENOMIC DNA]</scope>
</reference>
<dbReference type="WBParaSite" id="SBAD_0000857001-mRNA-1">
    <property type="protein sequence ID" value="SBAD_0000857001-mRNA-1"/>
    <property type="gene ID" value="SBAD_0000857001"/>
</dbReference>
<organism evidence="3">
    <name type="scientific">Soboliphyme baturini</name>
    <dbReference type="NCBI Taxonomy" id="241478"/>
    <lineage>
        <taxon>Eukaryota</taxon>
        <taxon>Metazoa</taxon>
        <taxon>Ecdysozoa</taxon>
        <taxon>Nematoda</taxon>
        <taxon>Enoplea</taxon>
        <taxon>Dorylaimia</taxon>
        <taxon>Dioctophymatida</taxon>
        <taxon>Dioctophymatoidea</taxon>
        <taxon>Soboliphymatidae</taxon>
        <taxon>Soboliphyme</taxon>
    </lineage>
</organism>
<name>A0A183IXB4_9BILA</name>
<evidence type="ECO:0000313" key="3">
    <source>
        <dbReference type="WBParaSite" id="SBAD_0000857001-mRNA-1"/>
    </source>
</evidence>
<protein>
    <submittedName>
        <fullName evidence="1 3">Uncharacterized protein</fullName>
    </submittedName>
</protein>
<dbReference type="AlphaFoldDB" id="A0A183IXB4"/>
<dbReference type="Proteomes" id="UP000270296">
    <property type="component" value="Unassembled WGS sequence"/>
</dbReference>
<accession>A0A183IXB4</accession>
<dbReference type="EMBL" id="UZAM01011425">
    <property type="protein sequence ID" value="VDP16154.1"/>
    <property type="molecule type" value="Genomic_DNA"/>
</dbReference>
<evidence type="ECO:0000313" key="2">
    <source>
        <dbReference type="Proteomes" id="UP000270296"/>
    </source>
</evidence>
<proteinExistence type="predicted"/>
<keyword evidence="2" id="KW-1185">Reference proteome</keyword>
<gene>
    <name evidence="1" type="ORF">SBAD_LOCUS8262</name>
</gene>